<feature type="repeat" description="TPR" evidence="1">
    <location>
        <begin position="315"/>
        <end position="348"/>
    </location>
</feature>
<organism evidence="3 4">
    <name type="scientific">Porites evermanni</name>
    <dbReference type="NCBI Taxonomy" id="104178"/>
    <lineage>
        <taxon>Eukaryota</taxon>
        <taxon>Metazoa</taxon>
        <taxon>Cnidaria</taxon>
        <taxon>Anthozoa</taxon>
        <taxon>Hexacorallia</taxon>
        <taxon>Scleractinia</taxon>
        <taxon>Fungiina</taxon>
        <taxon>Poritidae</taxon>
        <taxon>Porites</taxon>
    </lineage>
</organism>
<dbReference type="PROSITE" id="PS50005">
    <property type="entry name" value="TPR"/>
    <property type="match status" value="6"/>
</dbReference>
<name>A0ABN8SN33_9CNID</name>
<dbReference type="PANTHER" id="PTHR10098:SF108">
    <property type="entry name" value="TETRATRICOPEPTIDE REPEAT PROTEIN 28"/>
    <property type="match status" value="1"/>
</dbReference>
<dbReference type="Proteomes" id="UP001159427">
    <property type="component" value="Unassembled WGS sequence"/>
</dbReference>
<dbReference type="Pfam" id="PF12770">
    <property type="entry name" value="CHAT"/>
    <property type="match status" value="1"/>
</dbReference>
<feature type="repeat" description="TPR" evidence="1">
    <location>
        <begin position="235"/>
        <end position="268"/>
    </location>
</feature>
<protein>
    <recommendedName>
        <fullName evidence="2">CHAT domain-containing protein</fullName>
    </recommendedName>
</protein>
<dbReference type="InterPro" id="IPR024983">
    <property type="entry name" value="CHAT_dom"/>
</dbReference>
<feature type="repeat" description="TPR" evidence="1">
    <location>
        <begin position="275"/>
        <end position="308"/>
    </location>
</feature>
<feature type="domain" description="CHAT" evidence="2">
    <location>
        <begin position="583"/>
        <end position="860"/>
    </location>
</feature>
<dbReference type="SMART" id="SM00028">
    <property type="entry name" value="TPR"/>
    <property type="match status" value="10"/>
</dbReference>
<dbReference type="Gene3D" id="1.25.40.10">
    <property type="entry name" value="Tetratricopeptide repeat domain"/>
    <property type="match status" value="3"/>
</dbReference>
<comment type="caution">
    <text evidence="3">The sequence shown here is derived from an EMBL/GenBank/DDBJ whole genome shotgun (WGS) entry which is preliminary data.</text>
</comment>
<reference evidence="3 4" key="1">
    <citation type="submission" date="2022-05" db="EMBL/GenBank/DDBJ databases">
        <authorList>
            <consortium name="Genoscope - CEA"/>
            <person name="William W."/>
        </authorList>
    </citation>
    <scope>NUCLEOTIDE SEQUENCE [LARGE SCALE GENOMIC DNA]</scope>
</reference>
<dbReference type="Pfam" id="PF13424">
    <property type="entry name" value="TPR_12"/>
    <property type="match status" value="3"/>
</dbReference>
<dbReference type="SUPFAM" id="SSF48452">
    <property type="entry name" value="TPR-like"/>
    <property type="match status" value="3"/>
</dbReference>
<dbReference type="EMBL" id="CALNXI010003036">
    <property type="protein sequence ID" value="CAH3191917.1"/>
    <property type="molecule type" value="Genomic_DNA"/>
</dbReference>
<evidence type="ECO:0000313" key="4">
    <source>
        <dbReference type="Proteomes" id="UP001159427"/>
    </source>
</evidence>
<keyword evidence="4" id="KW-1185">Reference proteome</keyword>
<dbReference type="PANTHER" id="PTHR10098">
    <property type="entry name" value="RAPSYN-RELATED"/>
    <property type="match status" value="1"/>
</dbReference>
<sequence>MGKRAFKHGNFKTAQNYFELTLKEAKESGNRAFEGSVYNFLGLAYESLGEVRKAIEFYQLSLTIATETGDKDSEGTVYNNLGGAYKSLGEVRKAIEFYQLSLTFTTETGNKNYEGTVYSNLGDAYRFLGEVRKAIEFYQLSLTIATETRDKDIEGAVYNNFGCAYVSLGESRKAIEFWQLSLTIATETGNKLLEGTVYDNLGGAYVSLCESRKAIEFFQLSLTIATETGNKGCEGKVYYNLGRAYYSLDDVRKAIEFYQLSLTIATEIEDKDSEGVVYNNFGLAYNSLGDFRKAIEFYQLSLNIATKTGNKNSEGTVYNNLGAAYYSLGDFSKAIEFFQLSLTIPTKTGNKSLELTVYNNLGCAYKSLGDVRKAIKFCKLSLTIAKDTGDNYSEALSCHNLACCFCDLEDFLEAEESCRSSVRLLEETRVLLQGKDAWKINFRDQHDSTYTHLTRLQLRQGKSLEALSTAEAGRAQALMHLMKSRYDVSTSIWSSSEQDRELIMSNSSLSWPPILFLAEEEKQEDFKTSLSFWLILNGQQCQMMQKKINGNLTSLIYQTYENIGVRTGVRCKPLISQQDDESATLKTLYDLVIAPFSDLINGDELIIIPDRASFLIPYAALMDQQSRYLSETLRIRLAPSLTSLLLLTVCEESHHSTSGALLVGNPWVETVPIKDSKPFPQLPGAEKEAKMIGQILNTEPLIGKKATKDQVLSRLNSVSLVHLAAHGCRETGEIILSPNVADAERPKEEDFLLTKADVLGVQLRARLVVLSCCYSGRGEIKAEGVVGIARAFLGAGARSVIASLWELSDEATLEFMKHFYEHLVEGKSASKSLHQAMKLMRESEEFNAVRYWAPFMLIGDDVTLNFEPINGENHIKA</sequence>
<dbReference type="InterPro" id="IPR011990">
    <property type="entry name" value="TPR-like_helical_dom_sf"/>
</dbReference>
<feature type="repeat" description="TPR" evidence="1">
    <location>
        <begin position="75"/>
        <end position="108"/>
    </location>
</feature>
<evidence type="ECO:0000256" key="1">
    <source>
        <dbReference type="PROSITE-ProRule" id="PRU00339"/>
    </source>
</evidence>
<dbReference type="Pfam" id="PF13181">
    <property type="entry name" value="TPR_8"/>
    <property type="match status" value="3"/>
</dbReference>
<accession>A0ABN8SN33</accession>
<dbReference type="PROSITE" id="PS50293">
    <property type="entry name" value="TPR_REGION"/>
    <property type="match status" value="1"/>
</dbReference>
<evidence type="ECO:0000313" key="3">
    <source>
        <dbReference type="EMBL" id="CAH3191917.1"/>
    </source>
</evidence>
<feature type="repeat" description="TPR" evidence="1">
    <location>
        <begin position="35"/>
        <end position="68"/>
    </location>
</feature>
<gene>
    <name evidence="3" type="ORF">PEVE_00022886</name>
</gene>
<dbReference type="InterPro" id="IPR019734">
    <property type="entry name" value="TPR_rpt"/>
</dbReference>
<feature type="repeat" description="TPR" evidence="1">
    <location>
        <begin position="115"/>
        <end position="148"/>
    </location>
</feature>
<evidence type="ECO:0000259" key="2">
    <source>
        <dbReference type="Pfam" id="PF12770"/>
    </source>
</evidence>
<keyword evidence="1" id="KW-0802">TPR repeat</keyword>
<proteinExistence type="predicted"/>